<dbReference type="CDD" id="cd00829">
    <property type="entry name" value="SCP-x_thiolase"/>
    <property type="match status" value="1"/>
</dbReference>
<dbReference type="OrthoDB" id="9785768at2"/>
<keyword evidence="2" id="KW-0808">Transferase</keyword>
<dbReference type="GO" id="GO:0016747">
    <property type="term" value="F:acyltransferase activity, transferring groups other than amino-acyl groups"/>
    <property type="evidence" value="ECO:0007669"/>
    <property type="project" value="InterPro"/>
</dbReference>
<dbReference type="InterPro" id="IPR002155">
    <property type="entry name" value="Thiolase"/>
</dbReference>
<dbReference type="Pfam" id="PF22691">
    <property type="entry name" value="Thiolase_C_1"/>
    <property type="match status" value="1"/>
</dbReference>
<gene>
    <name evidence="2" type="ORF">FB381_1870</name>
</gene>
<dbReference type="EMBL" id="VFOV01000001">
    <property type="protein sequence ID" value="TQL67981.1"/>
    <property type="molecule type" value="Genomic_DNA"/>
</dbReference>
<organism evidence="2 3">
    <name type="scientific">Nocardioides albertanoniae</name>
    <dbReference type="NCBI Taxonomy" id="1175486"/>
    <lineage>
        <taxon>Bacteria</taxon>
        <taxon>Bacillati</taxon>
        <taxon>Actinomycetota</taxon>
        <taxon>Actinomycetes</taxon>
        <taxon>Propionibacteriales</taxon>
        <taxon>Nocardioidaceae</taxon>
        <taxon>Nocardioides</taxon>
    </lineage>
</organism>
<reference evidence="2 3" key="1">
    <citation type="submission" date="2019-06" db="EMBL/GenBank/DDBJ databases">
        <title>Sequencing the genomes of 1000 actinobacteria strains.</title>
        <authorList>
            <person name="Klenk H.-P."/>
        </authorList>
    </citation>
    <scope>NUCLEOTIDE SEQUENCE [LARGE SCALE GENOMIC DNA]</scope>
    <source>
        <strain evidence="2 3">DSM 25218</strain>
    </source>
</reference>
<evidence type="ECO:0000313" key="3">
    <source>
        <dbReference type="Proteomes" id="UP000320209"/>
    </source>
</evidence>
<dbReference type="PANTHER" id="PTHR42870:SF1">
    <property type="entry name" value="NON-SPECIFIC LIPID-TRANSFER PROTEIN-LIKE 2"/>
    <property type="match status" value="1"/>
</dbReference>
<keyword evidence="3" id="KW-1185">Reference proteome</keyword>
<proteinExistence type="predicted"/>
<evidence type="ECO:0000313" key="2">
    <source>
        <dbReference type="EMBL" id="TQL67981.1"/>
    </source>
</evidence>
<name>A0A543A5V2_9ACTN</name>
<feature type="domain" description="Thiolase C-terminal" evidence="1">
    <location>
        <begin position="235"/>
        <end position="377"/>
    </location>
</feature>
<dbReference type="PIRSF" id="PIRSF000429">
    <property type="entry name" value="Ac-CoA_Ac_transf"/>
    <property type="match status" value="1"/>
</dbReference>
<dbReference type="Gene3D" id="3.40.47.10">
    <property type="match status" value="1"/>
</dbReference>
<evidence type="ECO:0000259" key="1">
    <source>
        <dbReference type="Pfam" id="PF22691"/>
    </source>
</evidence>
<dbReference type="Proteomes" id="UP000320209">
    <property type="component" value="Unassembled WGS sequence"/>
</dbReference>
<dbReference type="InterPro" id="IPR055140">
    <property type="entry name" value="Thiolase_C_2"/>
</dbReference>
<sequence length="380" mass="40160">MSRDVVIMGAAETDIGKLPTTSTLELHVEGARRALADANLTKDQVDGIASVSIPGPIQVSHALGITPTYVDGTGVGGASFLFHVRHATAAIKAGYADVVLVTHGESGRSRVGASTHPRGNDSVLAQFELPYGVVGPPTSFTVPARRFLHETDNTLEQLAEVAVAQRRWSSRNPRAMFRDEISVEEVLGAKMIADPFTLLMCCLVTDGGGALVIASREFAEAHGSDKPLVHVLGTGEAATSPLISQMEDMTRCRQFTLSSQAAFKESGTSHADIDHLMIYDAFAHVPLYGLEDMGFVGRGESGAFVADGHTSPGGRLPMNTNGGGMSYTHTGMYGMFAIQESVRQLRGEAAAQVDGVETSLVLGNGGMFMSAATLILTNQR</sequence>
<comment type="caution">
    <text evidence="2">The sequence shown here is derived from an EMBL/GenBank/DDBJ whole genome shotgun (WGS) entry which is preliminary data.</text>
</comment>
<protein>
    <submittedName>
        <fullName evidence="2">Acetyl-CoA acetyltransferase</fullName>
    </submittedName>
</protein>
<dbReference type="PANTHER" id="PTHR42870">
    <property type="entry name" value="ACETYL-COA C-ACETYLTRANSFERASE"/>
    <property type="match status" value="1"/>
</dbReference>
<dbReference type="SUPFAM" id="SSF53901">
    <property type="entry name" value="Thiolase-like"/>
    <property type="match status" value="2"/>
</dbReference>
<dbReference type="AlphaFoldDB" id="A0A543A5V2"/>
<dbReference type="RefSeq" id="WP_141780024.1">
    <property type="nucleotide sequence ID" value="NZ_VFOV01000001.1"/>
</dbReference>
<accession>A0A543A5V2</accession>
<dbReference type="InterPro" id="IPR016039">
    <property type="entry name" value="Thiolase-like"/>
</dbReference>